<accession>A0ABD5VBD8</accession>
<feature type="transmembrane region" description="Helical" evidence="1">
    <location>
        <begin position="149"/>
        <end position="167"/>
    </location>
</feature>
<dbReference type="EMBL" id="JBHSXN010000001">
    <property type="protein sequence ID" value="MFC6951808.1"/>
    <property type="molecule type" value="Genomic_DNA"/>
</dbReference>
<feature type="transmembrane region" description="Helical" evidence="1">
    <location>
        <begin position="230"/>
        <end position="253"/>
    </location>
</feature>
<feature type="transmembrane region" description="Helical" evidence="1">
    <location>
        <begin position="273"/>
        <end position="291"/>
    </location>
</feature>
<feature type="transmembrane region" description="Helical" evidence="1">
    <location>
        <begin position="116"/>
        <end position="137"/>
    </location>
</feature>
<evidence type="ECO:0000313" key="2">
    <source>
        <dbReference type="EMBL" id="MFC6951808.1"/>
    </source>
</evidence>
<keyword evidence="3" id="KW-1185">Reference proteome</keyword>
<keyword evidence="1" id="KW-0472">Membrane</keyword>
<feature type="transmembrane region" description="Helical" evidence="1">
    <location>
        <begin position="90"/>
        <end position="110"/>
    </location>
</feature>
<name>A0ABD5VBD8_9EURY</name>
<feature type="transmembrane region" description="Helical" evidence="1">
    <location>
        <begin position="12"/>
        <end position="31"/>
    </location>
</feature>
<evidence type="ECO:0000256" key="1">
    <source>
        <dbReference type="SAM" id="Phobius"/>
    </source>
</evidence>
<keyword evidence="1" id="KW-1133">Transmembrane helix</keyword>
<dbReference type="RefSeq" id="WP_336348820.1">
    <property type="nucleotide sequence ID" value="NZ_JAZAQL010000001.1"/>
</dbReference>
<gene>
    <name evidence="2" type="ORF">ACFQGB_02930</name>
</gene>
<dbReference type="InterPro" id="IPR036259">
    <property type="entry name" value="MFS_trans_sf"/>
</dbReference>
<organism evidence="2 3">
    <name type="scientific">Halorubellus litoreus</name>
    <dbReference type="NCBI Taxonomy" id="755308"/>
    <lineage>
        <taxon>Archaea</taxon>
        <taxon>Methanobacteriati</taxon>
        <taxon>Methanobacteriota</taxon>
        <taxon>Stenosarchaea group</taxon>
        <taxon>Halobacteria</taxon>
        <taxon>Halobacteriales</taxon>
        <taxon>Halorubellaceae</taxon>
        <taxon>Halorubellus</taxon>
    </lineage>
</organism>
<feature type="transmembrane region" description="Helical" evidence="1">
    <location>
        <begin position="366"/>
        <end position="389"/>
    </location>
</feature>
<reference evidence="2 3" key="1">
    <citation type="journal article" date="2019" name="Int. J. Syst. Evol. Microbiol.">
        <title>The Global Catalogue of Microorganisms (GCM) 10K type strain sequencing project: providing services to taxonomists for standard genome sequencing and annotation.</title>
        <authorList>
            <consortium name="The Broad Institute Genomics Platform"/>
            <consortium name="The Broad Institute Genome Sequencing Center for Infectious Disease"/>
            <person name="Wu L."/>
            <person name="Ma J."/>
        </authorList>
    </citation>
    <scope>NUCLEOTIDE SEQUENCE [LARGE SCALE GENOMIC DNA]</scope>
    <source>
        <strain evidence="2 3">GX26</strain>
    </source>
</reference>
<dbReference type="Proteomes" id="UP001596395">
    <property type="component" value="Unassembled WGS sequence"/>
</dbReference>
<feature type="transmembrane region" description="Helical" evidence="1">
    <location>
        <begin position="335"/>
        <end position="354"/>
    </location>
</feature>
<protein>
    <submittedName>
        <fullName evidence="2">MFS transporter</fullName>
    </submittedName>
</protein>
<proteinExistence type="predicted"/>
<comment type="caution">
    <text evidence="2">The sequence shown here is derived from an EMBL/GenBank/DDBJ whole genome shotgun (WGS) entry which is preliminary data.</text>
</comment>
<feature type="transmembrane region" description="Helical" evidence="1">
    <location>
        <begin position="173"/>
        <end position="193"/>
    </location>
</feature>
<dbReference type="AlphaFoldDB" id="A0ABD5VBD8"/>
<keyword evidence="1" id="KW-0812">Transmembrane</keyword>
<evidence type="ECO:0000313" key="3">
    <source>
        <dbReference type="Proteomes" id="UP001596395"/>
    </source>
</evidence>
<feature type="transmembrane region" description="Helical" evidence="1">
    <location>
        <begin position="57"/>
        <end position="78"/>
    </location>
</feature>
<feature type="transmembrane region" description="Helical" evidence="1">
    <location>
        <begin position="401"/>
        <end position="419"/>
    </location>
</feature>
<dbReference type="SUPFAM" id="SSF103473">
    <property type="entry name" value="MFS general substrate transporter"/>
    <property type="match status" value="1"/>
</dbReference>
<sequence>MRLFGYLRDRDWSTLAGYALFVALMTAGYYYNITFVQLGLIDLGTRLVGLPETTVSLWMGVLALCTFVAAVATGVTMDRRGWSTSIRTKLRLLLAVVCVQFVLTVLAPHVRTAPAFGAWIVAGSAALGVGFPVSFALAIDTIPVPDRGYVAAAITALTYGLANAIPLDWNVVVFSNLMTAAVAPGIVVLAVLASGRVDAVERVLDHLEAQQDAFGRGRFNYPDPVRTRSLAFVAPLVLMFGVFFVDSLGFLRIIETPTLLLTSWQSPQIETRLLIAGAHVLGAFAAGVLYTNFSRNGVFLWIFALFALSHVLYTTELRVAAVFPTAAGTPSLANPLLYAVAVSFYTTMNFALWPDLATADTIGTHSALGIGLAGWVATFASTAVALYLAHAEVTLLTHLNLVNALALLLLFGLAVGAYAKRMYAIARSRDRRRDADRAPEDAAGSAPEVER</sequence>
<feature type="transmembrane region" description="Helical" evidence="1">
    <location>
        <begin position="298"/>
        <end position="315"/>
    </location>
</feature>